<protein>
    <submittedName>
        <fullName evidence="1">Uncharacterized protein</fullName>
    </submittedName>
</protein>
<comment type="caution">
    <text evidence="1">The sequence shown here is derived from an EMBL/GenBank/DDBJ whole genome shotgun (WGS) entry which is preliminary data.</text>
</comment>
<name>A0ABR1JTF0_9AGAR</name>
<evidence type="ECO:0000313" key="2">
    <source>
        <dbReference type="Proteomes" id="UP001498398"/>
    </source>
</evidence>
<reference evidence="1 2" key="1">
    <citation type="submission" date="2024-01" db="EMBL/GenBank/DDBJ databases">
        <title>A draft genome for the cacao thread blight pathogen Marasmiellus scandens.</title>
        <authorList>
            <person name="Baruah I.K."/>
            <person name="Leung J."/>
            <person name="Bukari Y."/>
            <person name="Amoako-Attah I."/>
            <person name="Meinhardt L.W."/>
            <person name="Bailey B.A."/>
            <person name="Cohen S.P."/>
        </authorList>
    </citation>
    <scope>NUCLEOTIDE SEQUENCE [LARGE SCALE GENOMIC DNA]</scope>
    <source>
        <strain evidence="1 2">GH-19</strain>
    </source>
</reference>
<organism evidence="1 2">
    <name type="scientific">Marasmiellus scandens</name>
    <dbReference type="NCBI Taxonomy" id="2682957"/>
    <lineage>
        <taxon>Eukaryota</taxon>
        <taxon>Fungi</taxon>
        <taxon>Dikarya</taxon>
        <taxon>Basidiomycota</taxon>
        <taxon>Agaricomycotina</taxon>
        <taxon>Agaricomycetes</taxon>
        <taxon>Agaricomycetidae</taxon>
        <taxon>Agaricales</taxon>
        <taxon>Marasmiineae</taxon>
        <taxon>Omphalotaceae</taxon>
        <taxon>Marasmiellus</taxon>
    </lineage>
</organism>
<dbReference type="Proteomes" id="UP001498398">
    <property type="component" value="Unassembled WGS sequence"/>
</dbReference>
<gene>
    <name evidence="1" type="ORF">VKT23_004838</name>
</gene>
<dbReference type="EMBL" id="JBANRG010000005">
    <property type="protein sequence ID" value="KAK7466114.1"/>
    <property type="molecule type" value="Genomic_DNA"/>
</dbReference>
<accession>A0ABR1JTF0</accession>
<sequence>MARKSKAKNQPEPSTTILGPLPTCYATIRGTCKCNMPTNPDPGSPIPICRMHNRSLETWIVHFNLRHLADGLPITDKPAKYRELLYELRQRHRKGPVFGKVIKGVPPEESDWPRQKYVLEKEMREREERERMEREGYVEVKPFEYEEIFEYNEPGTSHVQAPDTDYCIHEDHEVNQDHPNYCINPVTGNMHYCHWNPTWSRRGWNRWVRPGTARNPFEVLDEELDNHWGNVQLSSSLKVEEDDSKDFFKRESSAPRQPYNENHFQAEFRVKNEEKVVMFDWPYNLD</sequence>
<evidence type="ECO:0000313" key="1">
    <source>
        <dbReference type="EMBL" id="KAK7466114.1"/>
    </source>
</evidence>
<keyword evidence="2" id="KW-1185">Reference proteome</keyword>
<proteinExistence type="predicted"/>